<dbReference type="InterPro" id="IPR004115">
    <property type="entry name" value="GAD-like_sf"/>
</dbReference>
<dbReference type="HAMAP" id="MF_00044">
    <property type="entry name" value="Asp_tRNA_synth_type1"/>
    <property type="match status" value="1"/>
</dbReference>
<dbReference type="GO" id="GO:0006422">
    <property type="term" value="P:aspartyl-tRNA aminoacylation"/>
    <property type="evidence" value="ECO:0007669"/>
    <property type="project" value="TreeGrafter"/>
</dbReference>
<evidence type="ECO:0000256" key="1">
    <source>
        <dbReference type="ARBA" id="ARBA00006303"/>
    </source>
</evidence>
<keyword evidence="5" id="KW-0648">Protein biosynthesis</keyword>
<evidence type="ECO:0000256" key="4">
    <source>
        <dbReference type="ARBA" id="ARBA00022840"/>
    </source>
</evidence>
<evidence type="ECO:0000256" key="3">
    <source>
        <dbReference type="ARBA" id="ARBA00022741"/>
    </source>
</evidence>
<dbReference type="AlphaFoldDB" id="A0A218Z7M1"/>
<comment type="caution">
    <text evidence="9">The sequence shown here is derived from an EMBL/GenBank/DDBJ whole genome shotgun (WGS) entry which is preliminary data.</text>
</comment>
<evidence type="ECO:0000256" key="6">
    <source>
        <dbReference type="ARBA" id="ARBA00023146"/>
    </source>
</evidence>
<dbReference type="NCBIfam" id="TIGR00459">
    <property type="entry name" value="aspS_bact"/>
    <property type="match status" value="1"/>
</dbReference>
<comment type="similarity">
    <text evidence="1">Belongs to the class-II aminoacyl-tRNA synthetase family. Type 1 subfamily.</text>
</comment>
<dbReference type="Gene3D" id="3.30.1360.30">
    <property type="entry name" value="GAD-like domain"/>
    <property type="match status" value="1"/>
</dbReference>
<evidence type="ECO:0000313" key="10">
    <source>
        <dbReference type="Proteomes" id="UP000242519"/>
    </source>
</evidence>
<organism evidence="9 10">
    <name type="scientific">Diplocarpon coronariae</name>
    <dbReference type="NCBI Taxonomy" id="2795749"/>
    <lineage>
        <taxon>Eukaryota</taxon>
        <taxon>Fungi</taxon>
        <taxon>Dikarya</taxon>
        <taxon>Ascomycota</taxon>
        <taxon>Pezizomycotina</taxon>
        <taxon>Leotiomycetes</taxon>
        <taxon>Helotiales</taxon>
        <taxon>Drepanopezizaceae</taxon>
        <taxon>Diplocarpon</taxon>
    </lineage>
</organism>
<keyword evidence="10" id="KW-1185">Reference proteome</keyword>
<dbReference type="PRINTS" id="PR01042">
    <property type="entry name" value="TRNASYNTHASP"/>
</dbReference>
<dbReference type="PROSITE" id="PS50862">
    <property type="entry name" value="AA_TRNA_LIGASE_II"/>
    <property type="match status" value="1"/>
</dbReference>
<dbReference type="GO" id="GO:0005524">
    <property type="term" value="F:ATP binding"/>
    <property type="evidence" value="ECO:0007669"/>
    <property type="project" value="UniProtKB-KW"/>
</dbReference>
<proteinExistence type="inferred from homology"/>
<evidence type="ECO:0000313" key="9">
    <source>
        <dbReference type="EMBL" id="OWP04061.1"/>
    </source>
</evidence>
<dbReference type="OrthoDB" id="439710at2759"/>
<keyword evidence="4" id="KW-0067">ATP-binding</keyword>
<dbReference type="STRING" id="503106.A0A218Z7M1"/>
<evidence type="ECO:0000259" key="8">
    <source>
        <dbReference type="PROSITE" id="PS50862"/>
    </source>
</evidence>
<dbReference type="InterPro" id="IPR006195">
    <property type="entry name" value="aa-tRNA-synth_II"/>
</dbReference>
<dbReference type="EMBL" id="MZNU01000136">
    <property type="protein sequence ID" value="OWP04061.1"/>
    <property type="molecule type" value="Genomic_DNA"/>
</dbReference>
<dbReference type="InterPro" id="IPR002312">
    <property type="entry name" value="Asp/Asn-tRNA-synth_IIb"/>
</dbReference>
<dbReference type="FunCoup" id="A0A218Z7M1">
    <property type="interactions" value="604"/>
</dbReference>
<gene>
    <name evidence="9" type="ORF">B2J93_2069</name>
</gene>
<accession>A0A218Z7M1</accession>
<dbReference type="GO" id="GO:0005739">
    <property type="term" value="C:mitochondrion"/>
    <property type="evidence" value="ECO:0007669"/>
    <property type="project" value="TreeGrafter"/>
</dbReference>
<dbReference type="InParanoid" id="A0A218Z7M1"/>
<evidence type="ECO:0000256" key="7">
    <source>
        <dbReference type="SAM" id="MobiDB-lite"/>
    </source>
</evidence>
<evidence type="ECO:0000256" key="5">
    <source>
        <dbReference type="ARBA" id="ARBA00022917"/>
    </source>
</evidence>
<keyword evidence="3" id="KW-0547">Nucleotide-binding</keyword>
<dbReference type="InterPro" id="IPR045864">
    <property type="entry name" value="aa-tRNA-synth_II/BPL/LPL"/>
</dbReference>
<dbReference type="Proteomes" id="UP000242519">
    <property type="component" value="Unassembled WGS sequence"/>
</dbReference>
<sequence length="806" mass="89939">MKRGTRQIIQSISTGQRLVVADSRIPHPRCFHKSERKQAYEAVAAEAPKIDEPAFFKLYKNTLEAPVPKYTFKKIERLLLDKRTVAVGFLTNIKSLSENLAFGQLASGHKGEQRHVQIVCQGKEMCRQLKSIRLNTPINVAGILAYKRPSKKDEEKLDGQVPFFLEPNQVEIILSNILPLNNISPDLHISSGHNYPPQSRHLQLRFDEPLRQRLYFRAMVAQSVRQTLKAFHEIDTPILFKSTPEGAREFLVPTRKAGFAYALPQSPQQYKQILMASGVNRYFQFAKCFRDEDLRADRQPEFTQIDIEMAFATGEDVIQTVETLISDIYQFCSPERMAKWGLGLIAPSDAQPYTKFYRMRYYEAMSIHGSDKPDLRINAPIIDIGYFVPDELIRMITSIKKPTIEIFKIRLNATPTEVRDFIRRFMDSAEAEEVCRSNIDGTPGICVYDSSKPLDGLQTFGFEAAKQLRSQYLKRSKRKWEDNEAYEISRTFADGDLFILQARENLPFSGGSTALGRLRLAVYKAALAQKLIKPDKCHYYTWVTDFPLFTPNGGADPGQGGTAGFSATHHPFTAPKSAKDADLLLTDPLRATADHYDLVVNGIELGGGSRRIHNADMQKFIMRNILKMSEARIGDFAHLFSALESGCPPHAGFAIGFDRLIAVLTGHDSVKDVIAFPKSSKGEDMMVRSPSKITDVNLATYHLALARSASNVADEQPVRLTDIKTPLDTNIVSQLVETSQNETEDFVKADGLDGSDSVTPNVAETEEAGAVEDKVANSGDSPSIAEIDKADAEQDEDAGFGKGSAP</sequence>
<protein>
    <recommendedName>
        <fullName evidence="8">Aminoacyl-transfer RNA synthetases class-II family profile domain-containing protein</fullName>
    </recommendedName>
</protein>
<dbReference type="InterPro" id="IPR004364">
    <property type="entry name" value="Aa-tRNA-synt_II"/>
</dbReference>
<name>A0A218Z7M1_9HELO</name>
<dbReference type="InterPro" id="IPR004524">
    <property type="entry name" value="Asp-tRNA-ligase_1"/>
</dbReference>
<evidence type="ECO:0000256" key="2">
    <source>
        <dbReference type="ARBA" id="ARBA00022598"/>
    </source>
</evidence>
<dbReference type="PANTHER" id="PTHR22594">
    <property type="entry name" value="ASPARTYL/LYSYL-TRNA SYNTHETASE"/>
    <property type="match status" value="1"/>
</dbReference>
<dbReference type="Gene3D" id="3.30.930.10">
    <property type="entry name" value="Bira Bifunctional Protein, Domain 2"/>
    <property type="match status" value="1"/>
</dbReference>
<dbReference type="GO" id="GO:0004815">
    <property type="term" value="F:aspartate-tRNA ligase activity"/>
    <property type="evidence" value="ECO:0007669"/>
    <property type="project" value="TreeGrafter"/>
</dbReference>
<feature type="domain" description="Aminoacyl-transfer RNA synthetases class-II family profile" evidence="8">
    <location>
        <begin position="229"/>
        <end position="690"/>
    </location>
</feature>
<feature type="region of interest" description="Disordered" evidence="7">
    <location>
        <begin position="748"/>
        <end position="806"/>
    </location>
</feature>
<dbReference type="Pfam" id="PF00152">
    <property type="entry name" value="tRNA-synt_2"/>
    <property type="match status" value="1"/>
</dbReference>
<keyword evidence="6" id="KW-0030">Aminoacyl-tRNA synthetase</keyword>
<keyword evidence="2" id="KW-0436">Ligase</keyword>
<reference evidence="9 10" key="1">
    <citation type="submission" date="2017-04" db="EMBL/GenBank/DDBJ databases">
        <title>Draft genome sequence of Marssonina coronaria NL1: causal agent of apple blotch.</title>
        <authorList>
            <person name="Cheng Q."/>
        </authorList>
    </citation>
    <scope>NUCLEOTIDE SEQUENCE [LARGE SCALE GENOMIC DNA]</scope>
    <source>
        <strain evidence="9 10">NL1</strain>
    </source>
</reference>
<dbReference type="PANTHER" id="PTHR22594:SF5">
    <property type="entry name" value="ASPARTATE--TRNA LIGASE, MITOCHONDRIAL"/>
    <property type="match status" value="1"/>
</dbReference>
<dbReference type="SUPFAM" id="SSF55681">
    <property type="entry name" value="Class II aaRS and biotin synthetases"/>
    <property type="match status" value="1"/>
</dbReference>